<proteinExistence type="predicted"/>
<gene>
    <name evidence="1" type="ORF">AB1Y20_010795</name>
</gene>
<dbReference type="AlphaFoldDB" id="A0AB34ISB9"/>
<dbReference type="EMBL" id="JBGBPQ010000020">
    <property type="protein sequence ID" value="KAL1504389.1"/>
    <property type="molecule type" value="Genomic_DNA"/>
</dbReference>
<organism evidence="1 2">
    <name type="scientific">Prymnesium parvum</name>
    <name type="common">Toxic golden alga</name>
    <dbReference type="NCBI Taxonomy" id="97485"/>
    <lineage>
        <taxon>Eukaryota</taxon>
        <taxon>Haptista</taxon>
        <taxon>Haptophyta</taxon>
        <taxon>Prymnesiophyceae</taxon>
        <taxon>Prymnesiales</taxon>
        <taxon>Prymnesiaceae</taxon>
        <taxon>Prymnesium</taxon>
    </lineage>
</organism>
<reference evidence="1 2" key="1">
    <citation type="journal article" date="2024" name="Science">
        <title>Giant polyketide synthase enzymes in the biosynthesis of giant marine polyether toxins.</title>
        <authorList>
            <person name="Fallon T.R."/>
            <person name="Shende V.V."/>
            <person name="Wierzbicki I.H."/>
            <person name="Pendleton A.L."/>
            <person name="Watervoot N.F."/>
            <person name="Auber R.P."/>
            <person name="Gonzalez D.J."/>
            <person name="Wisecaver J.H."/>
            <person name="Moore B.S."/>
        </authorList>
    </citation>
    <scope>NUCLEOTIDE SEQUENCE [LARGE SCALE GENOMIC DNA]</scope>
    <source>
        <strain evidence="1 2">12B1</strain>
    </source>
</reference>
<evidence type="ECO:0000313" key="1">
    <source>
        <dbReference type="EMBL" id="KAL1504389.1"/>
    </source>
</evidence>
<keyword evidence="2" id="KW-1185">Reference proteome</keyword>
<accession>A0AB34ISB9</accession>
<comment type="caution">
    <text evidence="1">The sequence shown here is derived from an EMBL/GenBank/DDBJ whole genome shotgun (WGS) entry which is preliminary data.</text>
</comment>
<evidence type="ECO:0000313" key="2">
    <source>
        <dbReference type="Proteomes" id="UP001515480"/>
    </source>
</evidence>
<protein>
    <submittedName>
        <fullName evidence="1">Uncharacterized protein</fullName>
    </submittedName>
</protein>
<sequence>MPPRALTAVPKLPANVVFSGTAGDHRKLDAAFRRSLVDEGPLSVDSAHWILTVCPFLSPASVTMRLLVFVFLPAFVFDVDLDQAPGSVLFYPAPLSVSRLLHRLLKDGMSSEPLPDVCALRARVLDAASRT</sequence>
<name>A0AB34ISB9_PRYPA</name>
<dbReference type="Proteomes" id="UP001515480">
    <property type="component" value="Unassembled WGS sequence"/>
</dbReference>